<name>A0A9D1SEJ3_9FIRM</name>
<organism evidence="2 3">
    <name type="scientific">Candidatus Ornithomonoglobus merdipullorum</name>
    <dbReference type="NCBI Taxonomy" id="2840895"/>
    <lineage>
        <taxon>Bacteria</taxon>
        <taxon>Bacillati</taxon>
        <taxon>Bacillota</taxon>
        <taxon>Clostridia</taxon>
        <taxon>Candidatus Ornithomonoglobus</taxon>
    </lineage>
</organism>
<evidence type="ECO:0000313" key="2">
    <source>
        <dbReference type="EMBL" id="HIU57216.1"/>
    </source>
</evidence>
<dbReference type="AlphaFoldDB" id="A0A9D1SEJ3"/>
<protein>
    <submittedName>
        <fullName evidence="2">MBL fold metallo-hydrolase</fullName>
    </submittedName>
</protein>
<evidence type="ECO:0000313" key="3">
    <source>
        <dbReference type="Proteomes" id="UP000824109"/>
    </source>
</evidence>
<sequence>MFEMYSLISGSSGNASLVTNGSESILIDCGTSGKRAMELISHTGIPADTIRAILVTHEHIDHTKGVGIAARKLKIPVYATAGTHGAMNIGKLDDSARVMISPGHDFEIGHIGVIPFSIPHDAAQPCGYSFIFENKKFTVATDIGHITDELMDSIKGSESIILESNHDIDMLRFGEYPYPLKQRILGENGHLSNESASAAALELVRSGTRHIMLGHLSNENNRPEIAQLETFNRLTDNGVSVGSDMTLQVARRYEVTLFEG</sequence>
<dbReference type="SUPFAM" id="SSF56281">
    <property type="entry name" value="Metallo-hydrolase/oxidoreductase"/>
    <property type="match status" value="1"/>
</dbReference>
<dbReference type="InterPro" id="IPR001279">
    <property type="entry name" value="Metallo-B-lactamas"/>
</dbReference>
<evidence type="ECO:0000259" key="1">
    <source>
        <dbReference type="SMART" id="SM00849"/>
    </source>
</evidence>
<reference evidence="2" key="2">
    <citation type="journal article" date="2021" name="PeerJ">
        <title>Extensive microbial diversity within the chicken gut microbiome revealed by metagenomics and culture.</title>
        <authorList>
            <person name="Gilroy R."/>
            <person name="Ravi A."/>
            <person name="Getino M."/>
            <person name="Pursley I."/>
            <person name="Horton D.L."/>
            <person name="Alikhan N.F."/>
            <person name="Baker D."/>
            <person name="Gharbi K."/>
            <person name="Hall N."/>
            <person name="Watson M."/>
            <person name="Adriaenssens E.M."/>
            <person name="Foster-Nyarko E."/>
            <person name="Jarju S."/>
            <person name="Secka A."/>
            <person name="Antonio M."/>
            <person name="Oren A."/>
            <person name="Chaudhuri R.R."/>
            <person name="La Ragione R."/>
            <person name="Hildebrand F."/>
            <person name="Pallen M.J."/>
        </authorList>
    </citation>
    <scope>NUCLEOTIDE SEQUENCE</scope>
    <source>
        <strain evidence="2">USAMLcec3-3695</strain>
    </source>
</reference>
<feature type="domain" description="Metallo-beta-lactamase" evidence="1">
    <location>
        <begin position="12"/>
        <end position="190"/>
    </location>
</feature>
<dbReference type="SMART" id="SM00849">
    <property type="entry name" value="Lactamase_B"/>
    <property type="match status" value="1"/>
</dbReference>
<proteinExistence type="predicted"/>
<dbReference type="PANTHER" id="PTHR47619">
    <property type="entry name" value="METALLO-HYDROLASE YYCJ-RELATED"/>
    <property type="match status" value="1"/>
</dbReference>
<reference evidence="2" key="1">
    <citation type="submission" date="2020-10" db="EMBL/GenBank/DDBJ databases">
        <authorList>
            <person name="Gilroy R."/>
        </authorList>
    </citation>
    <scope>NUCLEOTIDE SEQUENCE</scope>
    <source>
        <strain evidence="2">USAMLcec3-3695</strain>
    </source>
</reference>
<dbReference type="Proteomes" id="UP000824109">
    <property type="component" value="Unassembled WGS sequence"/>
</dbReference>
<dbReference type="InterPro" id="IPR036866">
    <property type="entry name" value="RibonucZ/Hydroxyglut_hydro"/>
</dbReference>
<dbReference type="Gene3D" id="3.60.15.10">
    <property type="entry name" value="Ribonuclease Z/Hydroxyacylglutathione hydrolase-like"/>
    <property type="match status" value="1"/>
</dbReference>
<dbReference type="PANTHER" id="PTHR47619:SF1">
    <property type="entry name" value="EXODEOXYRIBONUCLEASE WALJ"/>
    <property type="match status" value="1"/>
</dbReference>
<dbReference type="InterPro" id="IPR052533">
    <property type="entry name" value="WalJ/YycJ-like"/>
</dbReference>
<dbReference type="Pfam" id="PF12706">
    <property type="entry name" value="Lactamase_B_2"/>
    <property type="match status" value="1"/>
</dbReference>
<dbReference type="EMBL" id="DVNB01000054">
    <property type="protein sequence ID" value="HIU57216.1"/>
    <property type="molecule type" value="Genomic_DNA"/>
</dbReference>
<comment type="caution">
    <text evidence="2">The sequence shown here is derived from an EMBL/GenBank/DDBJ whole genome shotgun (WGS) entry which is preliminary data.</text>
</comment>
<accession>A0A9D1SEJ3</accession>
<gene>
    <name evidence="2" type="ORF">IAA61_05320</name>
</gene>